<protein>
    <recommendedName>
        <fullName evidence="6">EGF-like domain-containing protein</fullName>
    </recommendedName>
</protein>
<feature type="signal peptide" evidence="5">
    <location>
        <begin position="1"/>
        <end position="20"/>
    </location>
</feature>
<dbReference type="SMART" id="SM00181">
    <property type="entry name" value="EGF"/>
    <property type="match status" value="3"/>
</dbReference>
<organism evidence="7 8">
    <name type="scientific">Archangium lansingense</name>
    <dbReference type="NCBI Taxonomy" id="2995310"/>
    <lineage>
        <taxon>Bacteria</taxon>
        <taxon>Pseudomonadati</taxon>
        <taxon>Myxococcota</taxon>
        <taxon>Myxococcia</taxon>
        <taxon>Myxococcales</taxon>
        <taxon>Cystobacterineae</taxon>
        <taxon>Archangiaceae</taxon>
        <taxon>Archangium</taxon>
    </lineage>
</organism>
<dbReference type="InterPro" id="IPR001881">
    <property type="entry name" value="EGF-like_Ca-bd_dom"/>
</dbReference>
<accession>A0ABT4ACW0</accession>
<keyword evidence="3" id="KW-0677">Repeat</keyword>
<feature type="domain" description="EGF-like" evidence="6">
    <location>
        <begin position="70"/>
        <end position="109"/>
    </location>
</feature>
<dbReference type="PANTHER" id="PTHR24050:SF28">
    <property type="entry name" value="UROMODULIN-LIKE"/>
    <property type="match status" value="1"/>
</dbReference>
<sequence>MIQKPLSKAFILLAILAASACSNPDPTDGPDSPECVAAACDANAACDTSSGQAVCTCNTGYSGDGKTCTDVNECATAGRCAADATCTNTPGSFTCACKPGFSGDGQTCADVDECATNTDNCSDNATCTNVPGGFSCACKPGYSGNGLTCTAQTQTGRVLVFADGAGTTTNPVTAAAATSLGITVTVTRNEQDFAASFDASGFEVVVVESETVPLPANVQSRLTSWVQGDGKALVAHPALNQITALQDLLEVDAAAPFTTWRDVYAVQDLAPNLFEQHQTLPHPLAPGTSGTARGVQLTPRGSGLKLAALDSATGAGAIVATRDQHVLVHGFRASDVAQVDKDTDGVPDVQELHANELLYLLNPRVLVFDDYPLGGRFSAKAVTQLKMTALYTSTETQFNTTYDRGGFQLLVLQTGTKDLPTAVETRTRTWVKASNRAIVSCGDLDQQYNLQLALDVTAKSFQLNRQVHAVPSSPQNFFSLRETLPSPLSGNTYLNDSGDELTLPNSNRGFIAARFDSATGPGAISVTRENKVIVNGFVLLEMDTADGDSDGKPDVQELLVNELVFLGAP</sequence>
<reference evidence="7 8" key="1">
    <citation type="submission" date="2022-11" db="EMBL/GenBank/DDBJ databases">
        <title>Minimal conservation of predation-associated metabolite biosynthetic gene clusters underscores biosynthetic potential of Myxococcota including descriptions for ten novel species: Archangium lansinium sp. nov., Myxococcus landrumus sp. nov., Nannocystis bai.</title>
        <authorList>
            <person name="Ahearne A."/>
            <person name="Stevens C."/>
            <person name="Phillips K."/>
        </authorList>
    </citation>
    <scope>NUCLEOTIDE SEQUENCE [LARGE SCALE GENOMIC DNA]</scope>
    <source>
        <strain evidence="7 8">MIWBW</strain>
    </source>
</reference>
<dbReference type="Gene3D" id="2.10.25.10">
    <property type="entry name" value="Laminin"/>
    <property type="match status" value="3"/>
</dbReference>
<gene>
    <name evidence="7" type="ORF">OV287_34125</name>
</gene>
<evidence type="ECO:0000313" key="7">
    <source>
        <dbReference type="EMBL" id="MCY1079508.1"/>
    </source>
</evidence>
<keyword evidence="1" id="KW-0245">EGF-like domain</keyword>
<feature type="chain" id="PRO_5045526734" description="EGF-like domain-containing protein" evidence="5">
    <location>
        <begin position="21"/>
        <end position="569"/>
    </location>
</feature>
<dbReference type="InterPro" id="IPR000152">
    <property type="entry name" value="EGF-type_Asp/Asn_hydroxyl_site"/>
</dbReference>
<dbReference type="PROSITE" id="PS01186">
    <property type="entry name" value="EGF_2"/>
    <property type="match status" value="3"/>
</dbReference>
<feature type="domain" description="EGF-like" evidence="6">
    <location>
        <begin position="31"/>
        <end position="69"/>
    </location>
</feature>
<proteinExistence type="predicted"/>
<dbReference type="InterPro" id="IPR018097">
    <property type="entry name" value="EGF_Ca-bd_CS"/>
</dbReference>
<dbReference type="SMART" id="SM00179">
    <property type="entry name" value="EGF_CA"/>
    <property type="match status" value="3"/>
</dbReference>
<dbReference type="InterPro" id="IPR052235">
    <property type="entry name" value="Nephronectin_domain"/>
</dbReference>
<comment type="caution">
    <text evidence="7">The sequence shown here is derived from an EMBL/GenBank/DDBJ whole genome shotgun (WGS) entry which is preliminary data.</text>
</comment>
<dbReference type="CDD" id="cd00054">
    <property type="entry name" value="EGF_CA"/>
    <property type="match status" value="2"/>
</dbReference>
<dbReference type="PROSITE" id="PS00010">
    <property type="entry name" value="ASX_HYDROXYL"/>
    <property type="match status" value="2"/>
</dbReference>
<keyword evidence="8" id="KW-1185">Reference proteome</keyword>
<dbReference type="InterPro" id="IPR024731">
    <property type="entry name" value="NELL2-like_EGF"/>
</dbReference>
<dbReference type="RefSeq" id="WP_267538224.1">
    <property type="nucleotide sequence ID" value="NZ_JAPNKA010000001.1"/>
</dbReference>
<evidence type="ECO:0000256" key="2">
    <source>
        <dbReference type="ARBA" id="ARBA00022729"/>
    </source>
</evidence>
<evidence type="ECO:0000256" key="1">
    <source>
        <dbReference type="ARBA" id="ARBA00022536"/>
    </source>
</evidence>
<evidence type="ECO:0000256" key="4">
    <source>
        <dbReference type="ARBA" id="ARBA00023157"/>
    </source>
</evidence>
<keyword evidence="4" id="KW-1015">Disulfide bond</keyword>
<dbReference type="Pfam" id="PF12947">
    <property type="entry name" value="EGF_3"/>
    <property type="match status" value="3"/>
</dbReference>
<evidence type="ECO:0000256" key="3">
    <source>
        <dbReference type="ARBA" id="ARBA00022737"/>
    </source>
</evidence>
<dbReference type="PROSITE" id="PS50026">
    <property type="entry name" value="EGF_3"/>
    <property type="match status" value="3"/>
</dbReference>
<evidence type="ECO:0000259" key="6">
    <source>
        <dbReference type="PROSITE" id="PS50026"/>
    </source>
</evidence>
<evidence type="ECO:0000313" key="8">
    <source>
        <dbReference type="Proteomes" id="UP001207654"/>
    </source>
</evidence>
<name>A0ABT4ACW0_9BACT</name>
<dbReference type="PANTHER" id="PTHR24050">
    <property type="entry name" value="PA14 DOMAIN-CONTAINING PROTEIN"/>
    <property type="match status" value="1"/>
</dbReference>
<dbReference type="PROSITE" id="PS01187">
    <property type="entry name" value="EGF_CA"/>
    <property type="match status" value="1"/>
</dbReference>
<dbReference type="EMBL" id="JAPNKA010000001">
    <property type="protein sequence ID" value="MCY1079508.1"/>
    <property type="molecule type" value="Genomic_DNA"/>
</dbReference>
<dbReference type="PROSITE" id="PS51257">
    <property type="entry name" value="PROKAR_LIPOPROTEIN"/>
    <property type="match status" value="1"/>
</dbReference>
<evidence type="ECO:0000256" key="5">
    <source>
        <dbReference type="SAM" id="SignalP"/>
    </source>
</evidence>
<dbReference type="SUPFAM" id="SSF57184">
    <property type="entry name" value="Growth factor receptor domain"/>
    <property type="match status" value="1"/>
</dbReference>
<dbReference type="InterPro" id="IPR009030">
    <property type="entry name" value="Growth_fac_rcpt_cys_sf"/>
</dbReference>
<keyword evidence="2 5" id="KW-0732">Signal</keyword>
<feature type="domain" description="EGF-like" evidence="6">
    <location>
        <begin position="110"/>
        <end position="150"/>
    </location>
</feature>
<dbReference type="InterPro" id="IPR000742">
    <property type="entry name" value="EGF"/>
</dbReference>
<dbReference type="Proteomes" id="UP001207654">
    <property type="component" value="Unassembled WGS sequence"/>
</dbReference>